<gene>
    <name evidence="2" type="ORF">VRLFYP33_00579</name>
</gene>
<name>A0A6N2ZWP0_9FIRM</name>
<proteinExistence type="predicted"/>
<reference evidence="2" key="1">
    <citation type="submission" date="2019-11" db="EMBL/GenBank/DDBJ databases">
        <authorList>
            <person name="Feng L."/>
        </authorList>
    </citation>
    <scope>NUCLEOTIDE SEQUENCE</scope>
    <source>
        <strain evidence="2">VrattiLFYP33</strain>
    </source>
</reference>
<evidence type="ECO:0000313" key="2">
    <source>
        <dbReference type="EMBL" id="VYT83939.1"/>
    </source>
</evidence>
<keyword evidence="1" id="KW-0812">Transmembrane</keyword>
<dbReference type="AlphaFoldDB" id="A0A6N2ZWP0"/>
<keyword evidence="1" id="KW-0472">Membrane</keyword>
<sequence length="70" mass="8336">MIKPITQFFKLLYQALSGRDYDTGKRRETAEEHLRDARIISRINIVIIWLAVLVTICNITIFLLRWFGQR</sequence>
<organism evidence="2">
    <name type="scientific">Veillonella ratti</name>
    <dbReference type="NCBI Taxonomy" id="103892"/>
    <lineage>
        <taxon>Bacteria</taxon>
        <taxon>Bacillati</taxon>
        <taxon>Bacillota</taxon>
        <taxon>Negativicutes</taxon>
        <taxon>Veillonellales</taxon>
        <taxon>Veillonellaceae</taxon>
        <taxon>Veillonella</taxon>
    </lineage>
</organism>
<evidence type="ECO:0000256" key="1">
    <source>
        <dbReference type="SAM" id="Phobius"/>
    </source>
</evidence>
<protein>
    <submittedName>
        <fullName evidence="2">Uncharacterized protein</fullName>
    </submittedName>
</protein>
<feature type="transmembrane region" description="Helical" evidence="1">
    <location>
        <begin position="43"/>
        <end position="67"/>
    </location>
</feature>
<accession>A0A6N2ZWP0</accession>
<dbReference type="EMBL" id="CACRUX010000021">
    <property type="protein sequence ID" value="VYT83939.1"/>
    <property type="molecule type" value="Genomic_DNA"/>
</dbReference>
<keyword evidence="1" id="KW-1133">Transmembrane helix</keyword>